<keyword evidence="2 5" id="KW-0812">Transmembrane</keyword>
<feature type="transmembrane region" description="Helical" evidence="5">
    <location>
        <begin position="49"/>
        <end position="70"/>
    </location>
</feature>
<feature type="transmembrane region" description="Helical" evidence="5">
    <location>
        <begin position="160"/>
        <end position="180"/>
    </location>
</feature>
<evidence type="ECO:0000256" key="3">
    <source>
        <dbReference type="ARBA" id="ARBA00022989"/>
    </source>
</evidence>
<dbReference type="PANTHER" id="PTHR11730:SF94">
    <property type="entry name" value="AMMONIUM TRANSPORTER"/>
    <property type="match status" value="1"/>
</dbReference>
<dbReference type="InterPro" id="IPR024041">
    <property type="entry name" value="NH4_transpt_AmtB-like_dom"/>
</dbReference>
<proteinExistence type="predicted"/>
<evidence type="ECO:0000256" key="1">
    <source>
        <dbReference type="ARBA" id="ARBA00004141"/>
    </source>
</evidence>
<evidence type="ECO:0000256" key="5">
    <source>
        <dbReference type="SAM" id="Phobius"/>
    </source>
</evidence>
<evidence type="ECO:0000256" key="4">
    <source>
        <dbReference type="ARBA" id="ARBA00023136"/>
    </source>
</evidence>
<dbReference type="Gene3D" id="1.10.3430.10">
    <property type="entry name" value="Ammonium transporter AmtB like domains"/>
    <property type="match status" value="1"/>
</dbReference>
<keyword evidence="8" id="KW-1185">Reference proteome</keyword>
<sequence length="225" mass="25319">MMALTCSATDLQSLLSNTTNSFATADYICKRFEDVSNKFVDIGYAVHTSYLLMSAYLVFTMQLGFTMLYVGSVRAKNTMNIMLTNMLDAATSGIFYYLFKFSFAYGSSSNGFIGHHFFSLDKIPSSSFDYGYFLYQWAFAIIATGITSGSIIERTQFISYLIYSSFLIRFVYPIVSYWFWSADGWAMPLALKISYSDLGSSISPVLVQAEGRKRVGGRGREKEVK</sequence>
<dbReference type="PANTHER" id="PTHR11730">
    <property type="entry name" value="AMMONIUM TRANSPORTER"/>
    <property type="match status" value="1"/>
</dbReference>
<keyword evidence="4 5" id="KW-0472">Membrane</keyword>
<feature type="transmembrane region" description="Helical" evidence="5">
    <location>
        <begin position="134"/>
        <end position="153"/>
    </location>
</feature>
<gene>
    <name evidence="7" type="ORF">QN277_012120</name>
</gene>
<evidence type="ECO:0000256" key="2">
    <source>
        <dbReference type="ARBA" id="ARBA00022692"/>
    </source>
</evidence>
<evidence type="ECO:0000259" key="6">
    <source>
        <dbReference type="Pfam" id="PF00909"/>
    </source>
</evidence>
<evidence type="ECO:0000313" key="7">
    <source>
        <dbReference type="EMBL" id="KAK4280499.1"/>
    </source>
</evidence>
<dbReference type="SUPFAM" id="SSF111352">
    <property type="entry name" value="Ammonium transporter"/>
    <property type="match status" value="1"/>
</dbReference>
<protein>
    <recommendedName>
        <fullName evidence="6">Ammonium transporter AmtB-like domain-containing protein</fullName>
    </recommendedName>
</protein>
<accession>A0AAE1N0L9</accession>
<dbReference type="GO" id="GO:0005886">
    <property type="term" value="C:plasma membrane"/>
    <property type="evidence" value="ECO:0007669"/>
    <property type="project" value="TreeGrafter"/>
</dbReference>
<comment type="caution">
    <text evidence="7">The sequence shown here is derived from an EMBL/GenBank/DDBJ whole genome shotgun (WGS) entry which is preliminary data.</text>
</comment>
<dbReference type="AlphaFoldDB" id="A0AAE1N0L9"/>
<dbReference type="GO" id="GO:0008519">
    <property type="term" value="F:ammonium channel activity"/>
    <property type="evidence" value="ECO:0007669"/>
    <property type="project" value="InterPro"/>
</dbReference>
<dbReference type="Proteomes" id="UP001293593">
    <property type="component" value="Unassembled WGS sequence"/>
</dbReference>
<dbReference type="Pfam" id="PF00909">
    <property type="entry name" value="Ammonium_transp"/>
    <property type="match status" value="1"/>
</dbReference>
<organism evidence="7 8">
    <name type="scientific">Acacia crassicarpa</name>
    <name type="common">northern wattle</name>
    <dbReference type="NCBI Taxonomy" id="499986"/>
    <lineage>
        <taxon>Eukaryota</taxon>
        <taxon>Viridiplantae</taxon>
        <taxon>Streptophyta</taxon>
        <taxon>Embryophyta</taxon>
        <taxon>Tracheophyta</taxon>
        <taxon>Spermatophyta</taxon>
        <taxon>Magnoliopsida</taxon>
        <taxon>eudicotyledons</taxon>
        <taxon>Gunneridae</taxon>
        <taxon>Pentapetalae</taxon>
        <taxon>rosids</taxon>
        <taxon>fabids</taxon>
        <taxon>Fabales</taxon>
        <taxon>Fabaceae</taxon>
        <taxon>Caesalpinioideae</taxon>
        <taxon>mimosoid clade</taxon>
        <taxon>Acacieae</taxon>
        <taxon>Acacia</taxon>
    </lineage>
</organism>
<evidence type="ECO:0000313" key="8">
    <source>
        <dbReference type="Proteomes" id="UP001293593"/>
    </source>
</evidence>
<keyword evidence="3 5" id="KW-1133">Transmembrane helix</keyword>
<reference evidence="7" key="1">
    <citation type="submission" date="2023-10" db="EMBL/GenBank/DDBJ databases">
        <title>Chromosome-level genome of the transformable northern wattle, Acacia crassicarpa.</title>
        <authorList>
            <person name="Massaro I."/>
            <person name="Sinha N.R."/>
            <person name="Poethig S."/>
            <person name="Leichty A.R."/>
        </authorList>
    </citation>
    <scope>NUCLEOTIDE SEQUENCE</scope>
    <source>
        <strain evidence="7">Acra3RX</strain>
        <tissue evidence="7">Leaf</tissue>
    </source>
</reference>
<dbReference type="EMBL" id="JAWXYG010000002">
    <property type="protein sequence ID" value="KAK4280499.1"/>
    <property type="molecule type" value="Genomic_DNA"/>
</dbReference>
<dbReference type="GO" id="GO:0097272">
    <property type="term" value="P:ammonium homeostasis"/>
    <property type="evidence" value="ECO:0007669"/>
    <property type="project" value="TreeGrafter"/>
</dbReference>
<dbReference type="InterPro" id="IPR029020">
    <property type="entry name" value="Ammonium/urea_transptr"/>
</dbReference>
<name>A0AAE1N0L9_9FABA</name>
<feature type="domain" description="Ammonium transporter AmtB-like" evidence="6">
    <location>
        <begin position="51"/>
        <end position="191"/>
    </location>
</feature>
<comment type="subcellular location">
    <subcellularLocation>
        <location evidence="1">Membrane</location>
        <topology evidence="1">Multi-pass membrane protein</topology>
    </subcellularLocation>
</comment>